<proteinExistence type="predicted"/>
<gene>
    <name evidence="2" type="ORF">PSTG_19799</name>
</gene>
<keyword evidence="1" id="KW-0732">Signal</keyword>
<evidence type="ECO:0000313" key="3">
    <source>
        <dbReference type="Proteomes" id="UP000054564"/>
    </source>
</evidence>
<accession>A0A0L0UJE8</accession>
<keyword evidence="3" id="KW-1185">Reference proteome</keyword>
<organism evidence="2 3">
    <name type="scientific">Puccinia striiformis f. sp. tritici PST-78</name>
    <dbReference type="NCBI Taxonomy" id="1165861"/>
    <lineage>
        <taxon>Eukaryota</taxon>
        <taxon>Fungi</taxon>
        <taxon>Dikarya</taxon>
        <taxon>Basidiomycota</taxon>
        <taxon>Pucciniomycotina</taxon>
        <taxon>Pucciniomycetes</taxon>
        <taxon>Pucciniales</taxon>
        <taxon>Pucciniaceae</taxon>
        <taxon>Puccinia</taxon>
    </lineage>
</organism>
<evidence type="ECO:0000313" key="2">
    <source>
        <dbReference type="EMBL" id="KNE86834.1"/>
    </source>
</evidence>
<feature type="signal peptide" evidence="1">
    <location>
        <begin position="1"/>
        <end position="27"/>
    </location>
</feature>
<sequence>MQGLRHAALLAAATLLAGTALAPSALAAPLAPAWSLELKAEPTSFVTEGACDARFSGEAPFNCQHYTLIATNVGGAPAVLSKSNFFFLQVRVPAGLAIPTASGASPVQAWDVETGEALL</sequence>
<protein>
    <submittedName>
        <fullName evidence="2">Uncharacterized protein</fullName>
    </submittedName>
</protein>
<reference evidence="3" key="1">
    <citation type="submission" date="2014-03" db="EMBL/GenBank/DDBJ databases">
        <title>The Genome Sequence of Puccinia striiformis f. sp. tritici PST-78.</title>
        <authorList>
            <consortium name="The Broad Institute Genome Sequencing Platform"/>
            <person name="Cuomo C."/>
            <person name="Hulbert S."/>
            <person name="Chen X."/>
            <person name="Walker B."/>
            <person name="Young S.K."/>
            <person name="Zeng Q."/>
            <person name="Gargeya S."/>
            <person name="Fitzgerald M."/>
            <person name="Haas B."/>
            <person name="Abouelleil A."/>
            <person name="Alvarado L."/>
            <person name="Arachchi H.M."/>
            <person name="Berlin A.M."/>
            <person name="Chapman S.B."/>
            <person name="Goldberg J."/>
            <person name="Griggs A."/>
            <person name="Gujja S."/>
            <person name="Hansen M."/>
            <person name="Howarth C."/>
            <person name="Imamovic A."/>
            <person name="Larimer J."/>
            <person name="McCowan C."/>
            <person name="Montmayeur A."/>
            <person name="Murphy C."/>
            <person name="Neiman D."/>
            <person name="Pearson M."/>
            <person name="Priest M."/>
            <person name="Roberts A."/>
            <person name="Saif S."/>
            <person name="Shea T."/>
            <person name="Sisk P."/>
            <person name="Sykes S."/>
            <person name="Wortman J."/>
            <person name="Nusbaum C."/>
            <person name="Birren B."/>
        </authorList>
    </citation>
    <scope>NUCLEOTIDE SEQUENCE [LARGE SCALE GENOMIC DNA]</scope>
    <source>
        <strain evidence="3">race PST-78</strain>
    </source>
</reference>
<name>A0A0L0UJE8_9BASI</name>
<dbReference type="Proteomes" id="UP000054564">
    <property type="component" value="Unassembled WGS sequence"/>
</dbReference>
<dbReference type="EMBL" id="AJIL01007896">
    <property type="protein sequence ID" value="KNE86834.1"/>
    <property type="molecule type" value="Genomic_DNA"/>
</dbReference>
<feature type="non-terminal residue" evidence="2">
    <location>
        <position position="119"/>
    </location>
</feature>
<evidence type="ECO:0000256" key="1">
    <source>
        <dbReference type="SAM" id="SignalP"/>
    </source>
</evidence>
<comment type="caution">
    <text evidence="2">The sequence shown here is derived from an EMBL/GenBank/DDBJ whole genome shotgun (WGS) entry which is preliminary data.</text>
</comment>
<feature type="chain" id="PRO_5005548841" evidence="1">
    <location>
        <begin position="28"/>
        <end position="119"/>
    </location>
</feature>
<dbReference type="AlphaFoldDB" id="A0A0L0UJE8"/>